<organism evidence="1 2">
    <name type="scientific">Methanocalculus chunghsingensis</name>
    <dbReference type="NCBI Taxonomy" id="156457"/>
    <lineage>
        <taxon>Archaea</taxon>
        <taxon>Methanobacteriati</taxon>
        <taxon>Methanobacteriota</taxon>
        <taxon>Stenosarchaea group</taxon>
        <taxon>Methanomicrobia</taxon>
        <taxon>Methanomicrobiales</taxon>
        <taxon>Methanocalculaceae</taxon>
        <taxon>Methanocalculus</taxon>
    </lineage>
</organism>
<gene>
    <name evidence="1" type="ORF">RJ53_01045</name>
</gene>
<accession>A0A8J7W5P3</accession>
<reference evidence="1" key="1">
    <citation type="submission" date="2014-12" db="EMBL/GenBank/DDBJ databases">
        <authorList>
            <person name="Huang H.-H."/>
            <person name="Chen S.-C."/>
            <person name="Lai M.-C."/>
        </authorList>
    </citation>
    <scope>NUCLEOTIDE SEQUENCE</scope>
    <source>
        <strain evidence="1">K1F9705b</strain>
    </source>
</reference>
<dbReference type="AlphaFoldDB" id="A0A8J7W5P3"/>
<keyword evidence="2" id="KW-1185">Reference proteome</keyword>
<dbReference type="EMBL" id="JWHL01000001">
    <property type="protein sequence ID" value="MBR1368151.1"/>
    <property type="molecule type" value="Genomic_DNA"/>
</dbReference>
<proteinExistence type="predicted"/>
<sequence length="80" mass="8839">MEKGKMTAQKKADVATKRVALTPGTWAALSNIKEPGKTLGETVADLIAEHQRRKLELDLDEIDATGTFTSWEEAKKELNL</sequence>
<comment type="caution">
    <text evidence="1">The sequence shown here is derived from an EMBL/GenBank/DDBJ whole genome shotgun (WGS) entry which is preliminary data.</text>
</comment>
<evidence type="ECO:0000313" key="1">
    <source>
        <dbReference type="EMBL" id="MBR1368151.1"/>
    </source>
</evidence>
<evidence type="ECO:0000313" key="2">
    <source>
        <dbReference type="Proteomes" id="UP000730161"/>
    </source>
</evidence>
<dbReference type="Proteomes" id="UP000730161">
    <property type="component" value="Unassembled WGS sequence"/>
</dbReference>
<name>A0A8J7W5P3_9EURY</name>
<protein>
    <submittedName>
        <fullName evidence="1">Uncharacterized protein</fullName>
    </submittedName>
</protein>